<accession>A0A916U050</accession>
<organism evidence="1 2">
    <name type="scientific">Hoyosella rhizosphaerae</name>
    <dbReference type="NCBI Taxonomy" id="1755582"/>
    <lineage>
        <taxon>Bacteria</taxon>
        <taxon>Bacillati</taxon>
        <taxon>Actinomycetota</taxon>
        <taxon>Actinomycetes</taxon>
        <taxon>Mycobacteriales</taxon>
        <taxon>Hoyosellaceae</taxon>
        <taxon>Hoyosella</taxon>
    </lineage>
</organism>
<dbReference type="Proteomes" id="UP000641514">
    <property type="component" value="Unassembled WGS sequence"/>
</dbReference>
<sequence>MPHVDELCIGSKIGRTGLSIVADNGFYFDRVHGDRGSVSDLASRYSQPEISLKNWILNWGNTFRTRLGLFNIYLELQACEPHDAVTFESGSSRKLLRLQRNPDVWWQISER</sequence>
<evidence type="ECO:0000313" key="1">
    <source>
        <dbReference type="EMBL" id="GGC53601.1"/>
    </source>
</evidence>
<gene>
    <name evidence="1" type="ORF">GCM10011410_02490</name>
</gene>
<reference evidence="1" key="2">
    <citation type="submission" date="2020-09" db="EMBL/GenBank/DDBJ databases">
        <authorList>
            <person name="Sun Q."/>
            <person name="Zhou Y."/>
        </authorList>
    </citation>
    <scope>NUCLEOTIDE SEQUENCE</scope>
    <source>
        <strain evidence="1">CGMCC 1.15478</strain>
    </source>
</reference>
<proteinExistence type="predicted"/>
<keyword evidence="2" id="KW-1185">Reference proteome</keyword>
<comment type="caution">
    <text evidence="1">The sequence shown here is derived from an EMBL/GenBank/DDBJ whole genome shotgun (WGS) entry which is preliminary data.</text>
</comment>
<evidence type="ECO:0000313" key="2">
    <source>
        <dbReference type="Proteomes" id="UP000641514"/>
    </source>
</evidence>
<protein>
    <submittedName>
        <fullName evidence="1">Uncharacterized protein</fullName>
    </submittedName>
</protein>
<name>A0A916U050_9ACTN</name>
<dbReference type="AlphaFoldDB" id="A0A916U050"/>
<reference evidence="1" key="1">
    <citation type="journal article" date="2014" name="Int. J. Syst. Evol. Microbiol.">
        <title>Complete genome sequence of Corynebacterium casei LMG S-19264T (=DSM 44701T), isolated from a smear-ripened cheese.</title>
        <authorList>
            <consortium name="US DOE Joint Genome Institute (JGI-PGF)"/>
            <person name="Walter F."/>
            <person name="Albersmeier A."/>
            <person name="Kalinowski J."/>
            <person name="Ruckert C."/>
        </authorList>
    </citation>
    <scope>NUCLEOTIDE SEQUENCE</scope>
    <source>
        <strain evidence="1">CGMCC 1.15478</strain>
    </source>
</reference>
<dbReference type="EMBL" id="BMJH01000001">
    <property type="protein sequence ID" value="GGC53601.1"/>
    <property type="molecule type" value="Genomic_DNA"/>
</dbReference>